<comment type="caution">
    <text evidence="2">The sequence shown here is derived from an EMBL/GenBank/DDBJ whole genome shotgun (WGS) entry which is preliminary data.</text>
</comment>
<keyword evidence="3" id="KW-1185">Reference proteome</keyword>
<dbReference type="PANTHER" id="PTHR43355">
    <property type="entry name" value="FLAVIN REDUCTASE (NADPH)"/>
    <property type="match status" value="1"/>
</dbReference>
<dbReference type="SUPFAM" id="SSF51735">
    <property type="entry name" value="NAD(P)-binding Rossmann-fold domains"/>
    <property type="match status" value="1"/>
</dbReference>
<organism evidence="2 3">
    <name type="scientific">Pontibacillus halophilus JSM 076056 = DSM 19796</name>
    <dbReference type="NCBI Taxonomy" id="1385510"/>
    <lineage>
        <taxon>Bacteria</taxon>
        <taxon>Bacillati</taxon>
        <taxon>Bacillota</taxon>
        <taxon>Bacilli</taxon>
        <taxon>Bacillales</taxon>
        <taxon>Bacillaceae</taxon>
        <taxon>Pontibacillus</taxon>
    </lineage>
</organism>
<gene>
    <name evidence="2" type="ORF">N781_14690</name>
</gene>
<accession>A0A0A5GMX8</accession>
<dbReference type="RefSeq" id="WP_026800308.1">
    <property type="nucleotide sequence ID" value="NZ_AULI01000007.1"/>
</dbReference>
<dbReference type="Proteomes" id="UP000030528">
    <property type="component" value="Unassembled WGS sequence"/>
</dbReference>
<proteinExistence type="predicted"/>
<dbReference type="STRING" id="1385510.GCA_000425205_01915"/>
<dbReference type="OrthoDB" id="9785372at2"/>
<dbReference type="Pfam" id="PF13460">
    <property type="entry name" value="NAD_binding_10"/>
    <property type="match status" value="1"/>
</dbReference>
<protein>
    <recommendedName>
        <fullName evidence="1">NAD(P)-binding domain-containing protein</fullName>
    </recommendedName>
</protein>
<reference evidence="2 3" key="1">
    <citation type="submission" date="2013-08" db="EMBL/GenBank/DDBJ databases">
        <authorList>
            <person name="Huang J."/>
            <person name="Wang G."/>
        </authorList>
    </citation>
    <scope>NUCLEOTIDE SEQUENCE [LARGE SCALE GENOMIC DNA]</scope>
    <source>
        <strain evidence="2 3">JSM 076056</strain>
    </source>
</reference>
<evidence type="ECO:0000313" key="2">
    <source>
        <dbReference type="EMBL" id="KGX92578.1"/>
    </source>
</evidence>
<dbReference type="eggNOG" id="COG0702">
    <property type="taxonomic scope" value="Bacteria"/>
</dbReference>
<dbReference type="InterPro" id="IPR051606">
    <property type="entry name" value="Polyketide_Oxido-like"/>
</dbReference>
<dbReference type="AlphaFoldDB" id="A0A0A5GMX8"/>
<dbReference type="InterPro" id="IPR016040">
    <property type="entry name" value="NAD(P)-bd_dom"/>
</dbReference>
<dbReference type="PANTHER" id="PTHR43355:SF2">
    <property type="entry name" value="FLAVIN REDUCTASE (NADPH)"/>
    <property type="match status" value="1"/>
</dbReference>
<dbReference type="GO" id="GO:0016646">
    <property type="term" value="F:oxidoreductase activity, acting on the CH-NH group of donors, NAD or NADP as acceptor"/>
    <property type="evidence" value="ECO:0007669"/>
    <property type="project" value="TreeGrafter"/>
</dbReference>
<sequence>MKIALLGGTGRVGREVAKLAEADGHTVVALVRDAEKGKTILPNAHLIEGDATTMESINQLVERADGLISCLGTDRTTTLTDTTPLLIRSMSEHGINRIVTIGTAGILNSRYEEDRYRFQSSESKRTKTFAAEEHLHAYFTLKESMLDWTIVCPTYLPEGGHEGNVRFLEDVLPENGERVTTYDTAKFAYDAFLEGTFSKKRVGICY</sequence>
<dbReference type="Gene3D" id="3.40.50.720">
    <property type="entry name" value="NAD(P)-binding Rossmann-like Domain"/>
    <property type="match status" value="1"/>
</dbReference>
<dbReference type="InterPro" id="IPR036291">
    <property type="entry name" value="NAD(P)-bd_dom_sf"/>
</dbReference>
<name>A0A0A5GMX8_9BACI</name>
<dbReference type="EMBL" id="AVPE01000005">
    <property type="protein sequence ID" value="KGX92578.1"/>
    <property type="molecule type" value="Genomic_DNA"/>
</dbReference>
<evidence type="ECO:0000313" key="3">
    <source>
        <dbReference type="Proteomes" id="UP000030528"/>
    </source>
</evidence>
<evidence type="ECO:0000259" key="1">
    <source>
        <dbReference type="Pfam" id="PF13460"/>
    </source>
</evidence>
<feature type="domain" description="NAD(P)-binding" evidence="1">
    <location>
        <begin position="7"/>
        <end position="192"/>
    </location>
</feature>